<feature type="transmembrane region" description="Helical" evidence="1">
    <location>
        <begin position="168"/>
        <end position="197"/>
    </location>
</feature>
<name>A0AAN8K8I9_PATCE</name>
<evidence type="ECO:0000256" key="2">
    <source>
        <dbReference type="SAM" id="SignalP"/>
    </source>
</evidence>
<dbReference type="AlphaFoldDB" id="A0AAN8K8I9"/>
<comment type="caution">
    <text evidence="3">The sequence shown here is derived from an EMBL/GenBank/DDBJ whole genome shotgun (WGS) entry which is preliminary data.</text>
</comment>
<accession>A0AAN8K8I9</accession>
<dbReference type="EMBL" id="JAZGQO010000002">
    <property type="protein sequence ID" value="KAK6192217.1"/>
    <property type="molecule type" value="Genomic_DNA"/>
</dbReference>
<protein>
    <submittedName>
        <fullName evidence="3">Uncharacterized protein</fullName>
    </submittedName>
</protein>
<sequence length="270" mass="30966">MNILVVVTSIFSATCVYSTVDLNIHELQYVADHLTLKECIKLESALQQKNFQLDVQDPNLYRKPKKGTEKTPCIVRLLKWDRGIARKNTFHNLAIRLKELGFIELSDKLSKTVYHEKAYAIKNNFLKDPFKKLIPTKSSLLEEPKDRRTEDIEPAPTGDPPSTVHMTVWITIASVSFVCMILVGFFVFCPVAFCLIWQKIAPEGCIVGCELLNEQCSFCCKRCHKHYNKHLLGKRKYKSKGRSRSRISLPEGIPLTIEDVNRINPLYNKP</sequence>
<keyword evidence="1" id="KW-0812">Transmembrane</keyword>
<organism evidence="3 4">
    <name type="scientific">Patella caerulea</name>
    <name type="common">Rayed Mediterranean limpet</name>
    <dbReference type="NCBI Taxonomy" id="87958"/>
    <lineage>
        <taxon>Eukaryota</taxon>
        <taxon>Metazoa</taxon>
        <taxon>Spiralia</taxon>
        <taxon>Lophotrochozoa</taxon>
        <taxon>Mollusca</taxon>
        <taxon>Gastropoda</taxon>
        <taxon>Patellogastropoda</taxon>
        <taxon>Patelloidea</taxon>
        <taxon>Patellidae</taxon>
        <taxon>Patella</taxon>
    </lineage>
</organism>
<evidence type="ECO:0000313" key="3">
    <source>
        <dbReference type="EMBL" id="KAK6192217.1"/>
    </source>
</evidence>
<dbReference type="Proteomes" id="UP001347796">
    <property type="component" value="Unassembled WGS sequence"/>
</dbReference>
<proteinExistence type="predicted"/>
<evidence type="ECO:0000313" key="4">
    <source>
        <dbReference type="Proteomes" id="UP001347796"/>
    </source>
</evidence>
<evidence type="ECO:0000256" key="1">
    <source>
        <dbReference type="SAM" id="Phobius"/>
    </source>
</evidence>
<keyword evidence="4" id="KW-1185">Reference proteome</keyword>
<feature type="chain" id="PRO_5042976950" evidence="2">
    <location>
        <begin position="19"/>
        <end position="270"/>
    </location>
</feature>
<keyword evidence="1" id="KW-0472">Membrane</keyword>
<reference evidence="3 4" key="1">
    <citation type="submission" date="2024-01" db="EMBL/GenBank/DDBJ databases">
        <title>The genome of the rayed Mediterranean limpet Patella caerulea (Linnaeus, 1758).</title>
        <authorList>
            <person name="Anh-Thu Weber A."/>
            <person name="Halstead-Nussloch G."/>
        </authorList>
    </citation>
    <scope>NUCLEOTIDE SEQUENCE [LARGE SCALE GENOMIC DNA]</scope>
    <source>
        <strain evidence="3">AATW-2023a</strain>
        <tissue evidence="3">Whole specimen</tissue>
    </source>
</reference>
<gene>
    <name evidence="3" type="ORF">SNE40_003726</name>
</gene>
<feature type="signal peptide" evidence="2">
    <location>
        <begin position="1"/>
        <end position="18"/>
    </location>
</feature>
<keyword evidence="1" id="KW-1133">Transmembrane helix</keyword>
<keyword evidence="2" id="KW-0732">Signal</keyword>